<dbReference type="PANTHER" id="PTHR11632:SF51">
    <property type="entry name" value="SUCCINATE DEHYDROGENASE [UBIQUINONE] FLAVOPROTEIN SUBUNIT, MITOCHONDRIAL"/>
    <property type="match status" value="1"/>
</dbReference>
<keyword evidence="6" id="KW-1185">Reference proteome</keyword>
<reference evidence="5 6" key="1">
    <citation type="submission" date="2019-03" db="EMBL/GenBank/DDBJ databases">
        <title>Complete genome sequence of Citrobacter sp. SNU WT2 isolated from diseased rainbow trout.</title>
        <authorList>
            <person name="Oh W.T."/>
            <person name="Park S.C."/>
        </authorList>
    </citation>
    <scope>NUCLEOTIDE SEQUENCE [LARGE SCALE GENOMIC DNA]</scope>
    <source>
        <strain evidence="5 6">SNU WT2</strain>
    </source>
</reference>
<dbReference type="RefSeq" id="WP_135323531.1">
    <property type="nucleotide sequence ID" value="NZ_CP038469.1"/>
</dbReference>
<dbReference type="Pfam" id="PF00890">
    <property type="entry name" value="FAD_binding_2"/>
    <property type="match status" value="1"/>
</dbReference>
<evidence type="ECO:0000256" key="1">
    <source>
        <dbReference type="ARBA" id="ARBA00001974"/>
    </source>
</evidence>
<organism evidence="5 6">
    <name type="scientific">Citrobacter tructae</name>
    <dbReference type="NCBI Taxonomy" id="2562449"/>
    <lineage>
        <taxon>Bacteria</taxon>
        <taxon>Pseudomonadati</taxon>
        <taxon>Pseudomonadota</taxon>
        <taxon>Gammaproteobacteria</taxon>
        <taxon>Enterobacterales</taxon>
        <taxon>Enterobacteriaceae</taxon>
        <taxon>Citrobacter</taxon>
    </lineage>
</organism>
<evidence type="ECO:0000256" key="3">
    <source>
        <dbReference type="ARBA" id="ARBA00023002"/>
    </source>
</evidence>
<dbReference type="InterPro" id="IPR036188">
    <property type="entry name" value="FAD/NAD-bd_sf"/>
</dbReference>
<feature type="domain" description="FAD-dependent oxidoreductase 2 FAD-binding" evidence="4">
    <location>
        <begin position="46"/>
        <end position="475"/>
    </location>
</feature>
<proteinExistence type="predicted"/>
<evidence type="ECO:0000313" key="6">
    <source>
        <dbReference type="Proteomes" id="UP000296284"/>
    </source>
</evidence>
<sequence length="689" mass="76053">MTHNVSSAIVDNLTDVKMPHYSPLAQASGSIDVDGYVLPEYHCNTLVLGSGAAGWRAAVELKRRDVDVIVASSKAFWGTSACSGSDKQTLHTANTRGNGDRFLALSDALSAGGSMDEDTAYIEAVGSVNTCEVLKYLGLDLPEDTFGATLRYQTDHDEFGRATSCGPRTSRLMVKVLAQEAMRLNIPLLNHTTAIKILTDGEGEMRHVTGVVAIDKSCRENPWRMVIIRCQHLVFATGGPGELYRESVYPVSCFSGLGMALEAGITLVNLTESQFGIGTPRTRFPWNLSGTYMQAMPRIFSQDSKGQRYNFLADYYPTTRMLASAIFRKGYQWPFHAERMLDYGSSLLDVAVFEETQKGNAVFLDFLSEPEPAADGIPFSLNNLDEDVVTYLKNNDALLAMPLARLQRMNPLAIRLYQLHGQDISKSPLQFTLNNQHLNGGIDVDVWGKTSLAGCYAAGENAGTHGVTRPGGAALNAGQVFARRCAQHIAHQPQQAQHAGIDRQQILSAIHEAQKCLTSAPQGLLRENVREIIQTTMSTHAAILCRMEGIEDAVRTIKKLCDDIEQFGIQSDANSLTRSLQWQQSTRLALAVLLSLQFYIHNGGGSRGARAIYDGKSGISPQSARGPLQTWSFRPETQADRQRMICIRRVSDDYQIYSRICRERGSLSLNDFERQWLNWLTASVFYTTE</sequence>
<keyword evidence="3" id="KW-0560">Oxidoreductase</keyword>
<dbReference type="Gene3D" id="3.50.50.60">
    <property type="entry name" value="FAD/NAD(P)-binding domain"/>
    <property type="match status" value="2"/>
</dbReference>
<dbReference type="PRINTS" id="PR00368">
    <property type="entry name" value="FADPNR"/>
</dbReference>
<keyword evidence="2" id="KW-0285">Flavoprotein</keyword>
<protein>
    <submittedName>
        <fullName evidence="5">FAD-binding protein</fullName>
    </submittedName>
</protein>
<dbReference type="Gene3D" id="3.90.700.10">
    <property type="entry name" value="Succinate dehydrogenase/fumarate reductase flavoprotein, catalytic domain"/>
    <property type="match status" value="1"/>
</dbReference>
<evidence type="ECO:0000259" key="4">
    <source>
        <dbReference type="Pfam" id="PF00890"/>
    </source>
</evidence>
<gene>
    <name evidence="5" type="ORF">E4Z61_15385</name>
</gene>
<dbReference type="Proteomes" id="UP000296284">
    <property type="component" value="Chromosome"/>
</dbReference>
<dbReference type="InterPro" id="IPR030664">
    <property type="entry name" value="SdhA/FrdA/AprA"/>
</dbReference>
<evidence type="ECO:0000256" key="2">
    <source>
        <dbReference type="ARBA" id="ARBA00022630"/>
    </source>
</evidence>
<accession>A0ABX5T828</accession>
<dbReference type="SUPFAM" id="SSF51905">
    <property type="entry name" value="FAD/NAD(P)-binding domain"/>
    <property type="match status" value="1"/>
</dbReference>
<dbReference type="PANTHER" id="PTHR11632">
    <property type="entry name" value="SUCCINATE DEHYDROGENASE 2 FLAVOPROTEIN SUBUNIT"/>
    <property type="match status" value="1"/>
</dbReference>
<dbReference type="InterPro" id="IPR003953">
    <property type="entry name" value="FAD-dep_OxRdtase_2_FAD-bd"/>
</dbReference>
<name>A0ABX5T828_9ENTR</name>
<comment type="cofactor">
    <cofactor evidence="1">
        <name>FAD</name>
        <dbReference type="ChEBI" id="CHEBI:57692"/>
    </cofactor>
</comment>
<evidence type="ECO:0000313" key="5">
    <source>
        <dbReference type="EMBL" id="QBX81668.1"/>
    </source>
</evidence>
<dbReference type="InterPro" id="IPR027477">
    <property type="entry name" value="Succ_DH/fumarate_Rdtase_cat_sf"/>
</dbReference>
<dbReference type="EMBL" id="CP038469">
    <property type="protein sequence ID" value="QBX81668.1"/>
    <property type="molecule type" value="Genomic_DNA"/>
</dbReference>